<name>A0A2I4EGZ4_JUGRE</name>
<dbReference type="Pfam" id="PF13962">
    <property type="entry name" value="PGG"/>
    <property type="match status" value="1"/>
</dbReference>
<dbReference type="Gene3D" id="1.25.40.20">
    <property type="entry name" value="Ankyrin repeat-containing domain"/>
    <property type="match status" value="1"/>
</dbReference>
<keyword evidence="1" id="KW-1185">Reference proteome</keyword>
<gene>
    <name evidence="2" type="primary">LOC108989502</name>
</gene>
<accession>A0A2I4EGZ4</accession>
<dbReference type="AlphaFoldDB" id="A0A2I4EGZ4"/>
<dbReference type="Proteomes" id="UP000235220">
    <property type="component" value="Chromosome 6"/>
</dbReference>
<dbReference type="OrthoDB" id="1921232at2759"/>
<protein>
    <submittedName>
        <fullName evidence="2">Uncharacterized protein LOC108989502</fullName>
    </submittedName>
</protein>
<dbReference type="STRING" id="51240.A0A2I4EGZ4"/>
<dbReference type="RefSeq" id="XP_018818673.1">
    <property type="nucleotide sequence ID" value="XM_018963128.1"/>
</dbReference>
<dbReference type="PANTHER" id="PTHR24177:SF446">
    <property type="entry name" value="ANKYRIN REPEAT-CONTAINING PROTEIN NPR4-LIKE"/>
    <property type="match status" value="1"/>
</dbReference>
<dbReference type="GO" id="GO:0016020">
    <property type="term" value="C:membrane"/>
    <property type="evidence" value="ECO:0000318"/>
    <property type="project" value="GO_Central"/>
</dbReference>
<dbReference type="KEGG" id="jre:108989502"/>
<evidence type="ECO:0000313" key="2">
    <source>
        <dbReference type="RefSeq" id="XP_018818673.1"/>
    </source>
</evidence>
<evidence type="ECO:0000313" key="1">
    <source>
        <dbReference type="Proteomes" id="UP000235220"/>
    </source>
</evidence>
<reference evidence="2" key="1">
    <citation type="submission" date="2025-08" db="UniProtKB">
        <authorList>
            <consortium name="RefSeq"/>
        </authorList>
    </citation>
    <scope>IDENTIFICATION</scope>
    <source>
        <tissue evidence="2">Leaves</tissue>
    </source>
</reference>
<dbReference type="PANTHER" id="PTHR24177">
    <property type="entry name" value="CASKIN"/>
    <property type="match status" value="1"/>
</dbReference>
<dbReference type="Gramene" id="Jr06_17830_p1">
    <property type="protein sequence ID" value="cds.Jr06_17830_p1"/>
    <property type="gene ID" value="Jr06_17830"/>
</dbReference>
<sequence>MSGNVEFLAKVLRTFPGLIWLRDERKRSIFHIAIMYRQENVFNLIYNIGAVKDYLVGNKDSDGNNMLHLAGMLPNHDQERLGAPRANLQMQRELLWFKEVGKIVRPYQKFGKNKAGKTPREVFIATHKELLKEGERAIKGTASSCMLVATLIAAVVFNAALTVPGASNNEIPLSTPLFHKQQWSVIFILSNAVALFTSTSSVVLSLSVLTSSYAEMEFEKSLHVRLMFGLTSLFVSITAMLLVFIAAIFLIFDYQLAWLPYLVVSLSCGPVALFLWLHFDLWADLIRSCYWSKFLFQPSEHRIFE</sequence>
<dbReference type="GeneID" id="108989502"/>
<organism evidence="1 2">
    <name type="scientific">Juglans regia</name>
    <name type="common">English walnut</name>
    <dbReference type="NCBI Taxonomy" id="51240"/>
    <lineage>
        <taxon>Eukaryota</taxon>
        <taxon>Viridiplantae</taxon>
        <taxon>Streptophyta</taxon>
        <taxon>Embryophyta</taxon>
        <taxon>Tracheophyta</taxon>
        <taxon>Spermatophyta</taxon>
        <taxon>Magnoliopsida</taxon>
        <taxon>eudicotyledons</taxon>
        <taxon>Gunneridae</taxon>
        <taxon>Pentapetalae</taxon>
        <taxon>rosids</taxon>
        <taxon>fabids</taxon>
        <taxon>Fagales</taxon>
        <taxon>Juglandaceae</taxon>
        <taxon>Juglans</taxon>
    </lineage>
</organism>
<proteinExistence type="predicted"/>
<dbReference type="InterPro" id="IPR036770">
    <property type="entry name" value="Ankyrin_rpt-contain_sf"/>
</dbReference>
<dbReference type="InterPro" id="IPR026961">
    <property type="entry name" value="PGG_dom"/>
</dbReference>